<dbReference type="InterPro" id="IPR041588">
    <property type="entry name" value="Integrase_H2C2"/>
</dbReference>
<reference evidence="2" key="2">
    <citation type="journal article" date="2024" name="Plant">
        <title>Genomic evolution and insights into agronomic trait innovations of Sesamum species.</title>
        <authorList>
            <person name="Miao H."/>
            <person name="Wang L."/>
            <person name="Qu L."/>
            <person name="Liu H."/>
            <person name="Sun Y."/>
            <person name="Le M."/>
            <person name="Wang Q."/>
            <person name="Wei S."/>
            <person name="Zheng Y."/>
            <person name="Lin W."/>
            <person name="Duan Y."/>
            <person name="Cao H."/>
            <person name="Xiong S."/>
            <person name="Wang X."/>
            <person name="Wei L."/>
            <person name="Li C."/>
            <person name="Ma Q."/>
            <person name="Ju M."/>
            <person name="Zhao R."/>
            <person name="Li G."/>
            <person name="Mu C."/>
            <person name="Tian Q."/>
            <person name="Mei H."/>
            <person name="Zhang T."/>
            <person name="Gao T."/>
            <person name="Zhang H."/>
        </authorList>
    </citation>
    <scope>NUCLEOTIDE SEQUENCE</scope>
    <source>
        <strain evidence="2">G02</strain>
    </source>
</reference>
<reference evidence="2" key="1">
    <citation type="submission" date="2020-06" db="EMBL/GenBank/DDBJ databases">
        <authorList>
            <person name="Li T."/>
            <person name="Hu X."/>
            <person name="Zhang T."/>
            <person name="Song X."/>
            <person name="Zhang H."/>
            <person name="Dai N."/>
            <person name="Sheng W."/>
            <person name="Hou X."/>
            <person name="Wei L."/>
        </authorList>
    </citation>
    <scope>NUCLEOTIDE SEQUENCE</scope>
    <source>
        <strain evidence="2">G02</strain>
        <tissue evidence="2">Leaf</tissue>
    </source>
</reference>
<protein>
    <submittedName>
        <fullName evidence="2">Protein NYNRIN</fullName>
    </submittedName>
</protein>
<comment type="caution">
    <text evidence="2">The sequence shown here is derived from an EMBL/GenBank/DDBJ whole genome shotgun (WGS) entry which is preliminary data.</text>
</comment>
<accession>A0AAW2Q035</accession>
<organism evidence="2">
    <name type="scientific">Sesamum radiatum</name>
    <name type="common">Black benniseed</name>
    <dbReference type="NCBI Taxonomy" id="300843"/>
    <lineage>
        <taxon>Eukaryota</taxon>
        <taxon>Viridiplantae</taxon>
        <taxon>Streptophyta</taxon>
        <taxon>Embryophyta</taxon>
        <taxon>Tracheophyta</taxon>
        <taxon>Spermatophyta</taxon>
        <taxon>Magnoliopsida</taxon>
        <taxon>eudicotyledons</taxon>
        <taxon>Gunneridae</taxon>
        <taxon>Pentapetalae</taxon>
        <taxon>asterids</taxon>
        <taxon>lamiids</taxon>
        <taxon>Lamiales</taxon>
        <taxon>Pedaliaceae</taxon>
        <taxon>Sesamum</taxon>
    </lineage>
</organism>
<dbReference type="PANTHER" id="PTHR37984">
    <property type="entry name" value="PROTEIN CBG26694"/>
    <property type="match status" value="1"/>
</dbReference>
<name>A0AAW2Q035_SESRA</name>
<dbReference type="EMBL" id="JACGWJ010000016">
    <property type="protein sequence ID" value="KAL0361082.1"/>
    <property type="molecule type" value="Genomic_DNA"/>
</dbReference>
<gene>
    <name evidence="2" type="ORF">Sradi_3792700</name>
</gene>
<dbReference type="Pfam" id="PF17921">
    <property type="entry name" value="Integrase_H2C2"/>
    <property type="match status" value="1"/>
</dbReference>
<dbReference type="FunFam" id="1.10.340.70:FF:000001">
    <property type="entry name" value="Retrovirus-related Pol polyprotein from transposon gypsy-like Protein"/>
    <property type="match status" value="1"/>
</dbReference>
<evidence type="ECO:0000313" key="2">
    <source>
        <dbReference type="EMBL" id="KAL0361082.1"/>
    </source>
</evidence>
<dbReference type="AlphaFoldDB" id="A0AAW2Q035"/>
<proteinExistence type="predicted"/>
<dbReference type="PANTHER" id="PTHR37984:SF5">
    <property type="entry name" value="PROTEIN NYNRIN-LIKE"/>
    <property type="match status" value="1"/>
</dbReference>
<dbReference type="InterPro" id="IPR050951">
    <property type="entry name" value="Retrovirus_Pol_polyprotein"/>
</dbReference>
<dbReference type="Gene3D" id="1.10.340.70">
    <property type="match status" value="1"/>
</dbReference>
<feature type="domain" description="Integrase zinc-binding" evidence="1">
    <location>
        <begin position="30"/>
        <end position="84"/>
    </location>
</feature>
<evidence type="ECO:0000259" key="1">
    <source>
        <dbReference type="Pfam" id="PF17921"/>
    </source>
</evidence>
<sequence length="128" mass="14544">MDAHPYTDYTYESGLLKKGCRICVGKHGGIREKIIKSLHDSTLRRHSGINGTYKRIKLLFYWPTLKENVEAWVKECEICQGAKDDNSPYRVLLQPLTIPDQAWSCISMDFVEGLPNSEGKDSILVVVD</sequence>